<feature type="compositionally biased region" description="Basic residues" evidence="1">
    <location>
        <begin position="67"/>
        <end position="80"/>
    </location>
</feature>
<feature type="compositionally biased region" description="Basic and acidic residues" evidence="1">
    <location>
        <begin position="123"/>
        <end position="136"/>
    </location>
</feature>
<feature type="compositionally biased region" description="Acidic residues" evidence="1">
    <location>
        <begin position="85"/>
        <end position="105"/>
    </location>
</feature>
<organism evidence="2 3">
    <name type="scientific">Cerrena zonata</name>
    <dbReference type="NCBI Taxonomy" id="2478898"/>
    <lineage>
        <taxon>Eukaryota</taxon>
        <taxon>Fungi</taxon>
        <taxon>Dikarya</taxon>
        <taxon>Basidiomycota</taxon>
        <taxon>Agaricomycotina</taxon>
        <taxon>Agaricomycetes</taxon>
        <taxon>Polyporales</taxon>
        <taxon>Cerrenaceae</taxon>
        <taxon>Cerrena</taxon>
    </lineage>
</organism>
<dbReference type="Proteomes" id="UP001385951">
    <property type="component" value="Unassembled WGS sequence"/>
</dbReference>
<evidence type="ECO:0000256" key="1">
    <source>
        <dbReference type="SAM" id="MobiDB-lite"/>
    </source>
</evidence>
<feature type="region of interest" description="Disordered" evidence="1">
    <location>
        <begin position="163"/>
        <end position="292"/>
    </location>
</feature>
<feature type="region of interest" description="Disordered" evidence="1">
    <location>
        <begin position="1"/>
        <end position="151"/>
    </location>
</feature>
<feature type="compositionally biased region" description="Basic and acidic residues" evidence="1">
    <location>
        <begin position="220"/>
        <end position="276"/>
    </location>
</feature>
<evidence type="ECO:0000313" key="2">
    <source>
        <dbReference type="EMBL" id="KAK7683983.1"/>
    </source>
</evidence>
<comment type="caution">
    <text evidence="2">The sequence shown here is derived from an EMBL/GenBank/DDBJ whole genome shotgun (WGS) entry which is preliminary data.</text>
</comment>
<accession>A0AAW0FSH6</accession>
<feature type="compositionally biased region" description="Acidic residues" evidence="1">
    <location>
        <begin position="1"/>
        <end position="12"/>
    </location>
</feature>
<protein>
    <submittedName>
        <fullName evidence="2">Uncharacterized protein</fullName>
    </submittedName>
</protein>
<dbReference type="EMBL" id="JASBNA010000028">
    <property type="protein sequence ID" value="KAK7683983.1"/>
    <property type="molecule type" value="Genomic_DNA"/>
</dbReference>
<proteinExistence type="predicted"/>
<feature type="compositionally biased region" description="Polar residues" evidence="1">
    <location>
        <begin position="13"/>
        <end position="45"/>
    </location>
</feature>
<name>A0AAW0FSH6_9APHY</name>
<gene>
    <name evidence="2" type="ORF">QCA50_012959</name>
</gene>
<sequence>MSVSTDEFEDAISDQNLSMNNDNDNDATPSIQKANSPASTLNAHTAESIHSVETEQTIDSNVSSNSKKNKKKKNKKKNKKKQQEEQEEPEQGDQDDQAEDPLEEEEQKREGDEDVLQDTTIQLDRDGEAEEVKNDANGEIESTNPVSNEEEKLTVVVPKPIVNDEALKNENPEEDIPEVIDPQVPDQNSPVVDLDQNSEDAVKKNENTEGIIDSESPLKTNDEYHESAINEDRESLINENHQDSTDANHESPINDHDKTLNGDSKIKEEPIEKEVLVVDSPSKPQSDDDTKL</sequence>
<evidence type="ECO:0000313" key="3">
    <source>
        <dbReference type="Proteomes" id="UP001385951"/>
    </source>
</evidence>
<keyword evidence="3" id="KW-1185">Reference proteome</keyword>
<dbReference type="AlphaFoldDB" id="A0AAW0FSH6"/>
<reference evidence="2 3" key="1">
    <citation type="submission" date="2022-09" db="EMBL/GenBank/DDBJ databases">
        <authorList>
            <person name="Palmer J.M."/>
        </authorList>
    </citation>
    <scope>NUCLEOTIDE SEQUENCE [LARGE SCALE GENOMIC DNA]</scope>
    <source>
        <strain evidence="2 3">DSM 7382</strain>
    </source>
</reference>